<evidence type="ECO:0000313" key="2">
    <source>
        <dbReference type="Proteomes" id="UP001196413"/>
    </source>
</evidence>
<proteinExistence type="predicted"/>
<organism evidence="1 2">
    <name type="scientific">Parelaphostrongylus tenuis</name>
    <name type="common">Meningeal worm</name>
    <dbReference type="NCBI Taxonomy" id="148309"/>
    <lineage>
        <taxon>Eukaryota</taxon>
        <taxon>Metazoa</taxon>
        <taxon>Ecdysozoa</taxon>
        <taxon>Nematoda</taxon>
        <taxon>Chromadorea</taxon>
        <taxon>Rhabditida</taxon>
        <taxon>Rhabditina</taxon>
        <taxon>Rhabditomorpha</taxon>
        <taxon>Strongyloidea</taxon>
        <taxon>Metastrongylidae</taxon>
        <taxon>Parelaphostrongylus</taxon>
    </lineage>
</organism>
<protein>
    <submittedName>
        <fullName evidence="1">Uncharacterized protein</fullName>
    </submittedName>
</protein>
<name>A0AAD5MX30_PARTN</name>
<reference evidence="1" key="1">
    <citation type="submission" date="2021-06" db="EMBL/GenBank/DDBJ databases">
        <title>Parelaphostrongylus tenuis whole genome reference sequence.</title>
        <authorList>
            <person name="Garwood T.J."/>
            <person name="Larsen P.A."/>
            <person name="Fountain-Jones N.M."/>
            <person name="Garbe J.R."/>
            <person name="Macchietto M.G."/>
            <person name="Kania S.A."/>
            <person name="Gerhold R.W."/>
            <person name="Richards J.E."/>
            <person name="Wolf T.M."/>
        </authorList>
    </citation>
    <scope>NUCLEOTIDE SEQUENCE</scope>
    <source>
        <strain evidence="1">MNPRO001-30</strain>
        <tissue evidence="1">Meninges</tissue>
    </source>
</reference>
<gene>
    <name evidence="1" type="ORF">KIN20_013160</name>
</gene>
<dbReference type="EMBL" id="JAHQIW010002545">
    <property type="protein sequence ID" value="KAJ1355666.1"/>
    <property type="molecule type" value="Genomic_DNA"/>
</dbReference>
<comment type="caution">
    <text evidence="1">The sequence shown here is derived from an EMBL/GenBank/DDBJ whole genome shotgun (WGS) entry which is preliminary data.</text>
</comment>
<dbReference type="AlphaFoldDB" id="A0AAD5MX30"/>
<evidence type="ECO:0000313" key="1">
    <source>
        <dbReference type="EMBL" id="KAJ1355666.1"/>
    </source>
</evidence>
<accession>A0AAD5MX30</accession>
<sequence length="60" mass="6711">MLRMLKQSKKSQWDFDLLIIKPGAHVPSTAPPKPLLNSPLSYVLNSYNAADFACISTFMN</sequence>
<keyword evidence="2" id="KW-1185">Reference proteome</keyword>
<dbReference type="Proteomes" id="UP001196413">
    <property type="component" value="Unassembled WGS sequence"/>
</dbReference>